<proteinExistence type="predicted"/>
<dbReference type="Proteomes" id="UP000005446">
    <property type="component" value="Unassembled WGS sequence"/>
</dbReference>
<keyword evidence="2" id="KW-1185">Reference proteome</keyword>
<comment type="caution">
    <text evidence="1">The sequence shown here is derived from an EMBL/GenBank/DDBJ whole genome shotgun (WGS) entry which is preliminary data.</text>
</comment>
<accession>H0EC68</accession>
<evidence type="ECO:0000313" key="2">
    <source>
        <dbReference type="Proteomes" id="UP000005446"/>
    </source>
</evidence>
<name>H0EC68_GLAL7</name>
<reference evidence="1 2" key="1">
    <citation type="journal article" date="2012" name="Eukaryot. Cell">
        <title>Genome sequence of the fungus Glarea lozoyensis: the first genome sequence of a species from the Helotiaceae family.</title>
        <authorList>
            <person name="Youssar L."/>
            <person name="Gruening B.A."/>
            <person name="Erxleben A."/>
            <person name="Guenther S."/>
            <person name="Huettel W."/>
        </authorList>
    </citation>
    <scope>NUCLEOTIDE SEQUENCE [LARGE SCALE GENOMIC DNA]</scope>
    <source>
        <strain evidence="2">ATCC 74030 / MF5533</strain>
    </source>
</reference>
<gene>
    <name evidence="1" type="ORF">M7I_0001</name>
</gene>
<dbReference type="EMBL" id="AGUE01000001">
    <property type="protein sequence ID" value="EHL03811.1"/>
    <property type="molecule type" value="Genomic_DNA"/>
</dbReference>
<dbReference type="AlphaFoldDB" id="H0EC68"/>
<evidence type="ECO:0000313" key="1">
    <source>
        <dbReference type="EMBL" id="EHL03811.1"/>
    </source>
</evidence>
<dbReference type="HOGENOM" id="CLU_2979264_0_0_1"/>
<protein>
    <submittedName>
        <fullName evidence="1">Uncharacterized protein</fullName>
    </submittedName>
</protein>
<sequence length="58" mass="6555">MLRILRGRHIRVNSMVEPTLEELFDAFVSNKLVYCAACEVSDSKAMYDLSGCLSEKTL</sequence>
<dbReference type="InParanoid" id="H0EC68"/>
<organism evidence="1 2">
    <name type="scientific">Glarea lozoyensis (strain ATCC 74030 / MF5533)</name>
    <dbReference type="NCBI Taxonomy" id="1104152"/>
    <lineage>
        <taxon>Eukaryota</taxon>
        <taxon>Fungi</taxon>
        <taxon>Dikarya</taxon>
        <taxon>Ascomycota</taxon>
        <taxon>Pezizomycotina</taxon>
        <taxon>Leotiomycetes</taxon>
        <taxon>Helotiales</taxon>
        <taxon>Helotiaceae</taxon>
        <taxon>Glarea</taxon>
    </lineage>
</organism>